<dbReference type="KEGG" id="gpi:GPICK_12955"/>
<gene>
    <name evidence="1" type="ORF">GPICK_12955</name>
</gene>
<dbReference type="AlphaFoldDB" id="A0A0B5BG80"/>
<organism evidence="1 2">
    <name type="scientific">Geobacter pickeringii</name>
    <dbReference type="NCBI Taxonomy" id="345632"/>
    <lineage>
        <taxon>Bacteria</taxon>
        <taxon>Pseudomonadati</taxon>
        <taxon>Thermodesulfobacteriota</taxon>
        <taxon>Desulfuromonadia</taxon>
        <taxon>Geobacterales</taxon>
        <taxon>Geobacteraceae</taxon>
        <taxon>Geobacter</taxon>
    </lineage>
</organism>
<keyword evidence="2" id="KW-1185">Reference proteome</keyword>
<dbReference type="HOGENOM" id="CLU_208449_0_0_7"/>
<name>A0A0B5BG80_9BACT</name>
<proteinExistence type="predicted"/>
<evidence type="ECO:0000313" key="1">
    <source>
        <dbReference type="EMBL" id="AJE04144.1"/>
    </source>
</evidence>
<protein>
    <submittedName>
        <fullName evidence="1">Uncharacterized protein</fullName>
    </submittedName>
</protein>
<accession>A0A0B5BG80</accession>
<dbReference type="RefSeq" id="WP_039743884.1">
    <property type="nucleotide sequence ID" value="NZ_CP009788.1"/>
</dbReference>
<dbReference type="OrthoDB" id="9942448at2"/>
<evidence type="ECO:0000313" key="2">
    <source>
        <dbReference type="Proteomes" id="UP000057609"/>
    </source>
</evidence>
<dbReference type="EMBL" id="CP009788">
    <property type="protein sequence ID" value="AJE04144.1"/>
    <property type="molecule type" value="Genomic_DNA"/>
</dbReference>
<reference evidence="1 2" key="1">
    <citation type="journal article" date="2015" name="Genome Announc.">
        <title>Complete Genome of Geobacter pickeringii G13T, a Metal-Reducing Isolate from Sedimentary Kaolin Deposits.</title>
        <authorList>
            <person name="Badalamenti J.P."/>
            <person name="Bond D.R."/>
        </authorList>
    </citation>
    <scope>NUCLEOTIDE SEQUENCE [LARGE SCALE GENOMIC DNA]</scope>
    <source>
        <strain evidence="1 2">G13</strain>
    </source>
</reference>
<dbReference type="Proteomes" id="UP000057609">
    <property type="component" value="Chromosome"/>
</dbReference>
<sequence length="62" mass="6787">MALVETSRVREVLAEQIGVIREFAGKLDSSSDFRVLEADIAEIEGALGALKKELAAIPHRHE</sequence>